<dbReference type="EMBL" id="CAFZ01000015">
    <property type="protein sequence ID" value="CCA67538.1"/>
    <property type="molecule type" value="Genomic_DNA"/>
</dbReference>
<comment type="caution">
    <text evidence="1">The sequence shown here is derived from an EMBL/GenBank/DDBJ whole genome shotgun (WGS) entry which is preliminary data.</text>
</comment>
<dbReference type="Proteomes" id="UP000007148">
    <property type="component" value="Unassembled WGS sequence"/>
</dbReference>
<evidence type="ECO:0000313" key="2">
    <source>
        <dbReference type="Proteomes" id="UP000007148"/>
    </source>
</evidence>
<reference evidence="1 2" key="1">
    <citation type="journal article" date="2011" name="PLoS Pathog.">
        <title>Endophytic Life Strategies Decoded by Genome and Transcriptome Analyses of the Mutualistic Root Symbiont Piriformospora indica.</title>
        <authorList>
            <person name="Zuccaro A."/>
            <person name="Lahrmann U."/>
            <person name="Guldener U."/>
            <person name="Langen G."/>
            <person name="Pfiffi S."/>
            <person name="Biedenkopf D."/>
            <person name="Wong P."/>
            <person name="Samans B."/>
            <person name="Grimm C."/>
            <person name="Basiewicz M."/>
            <person name="Murat C."/>
            <person name="Martin F."/>
            <person name="Kogel K.H."/>
        </authorList>
    </citation>
    <scope>NUCLEOTIDE SEQUENCE [LARGE SCALE GENOMIC DNA]</scope>
    <source>
        <strain evidence="1 2">DSM 11827</strain>
    </source>
</reference>
<dbReference type="AlphaFoldDB" id="G4T877"/>
<keyword evidence="2" id="KW-1185">Reference proteome</keyword>
<protein>
    <submittedName>
        <fullName evidence="1">Uncharacterized protein</fullName>
    </submittedName>
</protein>
<dbReference type="HOGENOM" id="CLU_2868509_0_0_1"/>
<name>G4T877_SERID</name>
<organism evidence="1 2">
    <name type="scientific">Serendipita indica (strain DSM 11827)</name>
    <name type="common">Root endophyte fungus</name>
    <name type="synonym">Piriformospora indica</name>
    <dbReference type="NCBI Taxonomy" id="1109443"/>
    <lineage>
        <taxon>Eukaryota</taxon>
        <taxon>Fungi</taxon>
        <taxon>Dikarya</taxon>
        <taxon>Basidiomycota</taxon>
        <taxon>Agaricomycotina</taxon>
        <taxon>Agaricomycetes</taxon>
        <taxon>Sebacinales</taxon>
        <taxon>Serendipitaceae</taxon>
        <taxon>Serendipita</taxon>
    </lineage>
</organism>
<gene>
    <name evidence="1" type="ORF">PIIN_01367</name>
</gene>
<evidence type="ECO:0000313" key="1">
    <source>
        <dbReference type="EMBL" id="CCA67538.1"/>
    </source>
</evidence>
<accession>G4T877</accession>
<sequence>MAQEDGFVRVINKREVAQWLRRSHWGVSRRCRGSNSMCPGSNPGDPMAEGWALLNSPKGDRQGQ</sequence>
<proteinExistence type="predicted"/>
<dbReference type="InParanoid" id="G4T877"/>